<evidence type="ECO:0000313" key="3">
    <source>
        <dbReference type="Proteomes" id="UP001256827"/>
    </source>
</evidence>
<name>A0ABY9TDN3_BREBE</name>
<evidence type="ECO:0000313" key="2">
    <source>
        <dbReference type="EMBL" id="WNC17157.1"/>
    </source>
</evidence>
<feature type="transmembrane region" description="Helical" evidence="1">
    <location>
        <begin position="45"/>
        <end position="67"/>
    </location>
</feature>
<feature type="transmembrane region" description="Helical" evidence="1">
    <location>
        <begin position="6"/>
        <end position="24"/>
    </location>
</feature>
<dbReference type="EMBL" id="CP134050">
    <property type="protein sequence ID" value="WNC17157.1"/>
    <property type="molecule type" value="Genomic_DNA"/>
</dbReference>
<organism evidence="2 3">
    <name type="scientific">Brevibacillus brevis</name>
    <name type="common">Bacillus brevis</name>
    <dbReference type="NCBI Taxonomy" id="1393"/>
    <lineage>
        <taxon>Bacteria</taxon>
        <taxon>Bacillati</taxon>
        <taxon>Bacillota</taxon>
        <taxon>Bacilli</taxon>
        <taxon>Bacillales</taxon>
        <taxon>Paenibacillaceae</taxon>
        <taxon>Brevibacillus</taxon>
    </lineage>
</organism>
<feature type="transmembrane region" description="Helical" evidence="1">
    <location>
        <begin position="150"/>
        <end position="169"/>
    </location>
</feature>
<keyword evidence="1" id="KW-0812">Transmembrane</keyword>
<keyword evidence="1" id="KW-0472">Membrane</keyword>
<dbReference type="Proteomes" id="UP001256827">
    <property type="component" value="Chromosome"/>
</dbReference>
<protein>
    <submittedName>
        <fullName evidence="2">UDP-N-acetylmuramyl pentapeptide phosphotransferase</fullName>
    </submittedName>
</protein>
<proteinExistence type="predicted"/>
<feature type="transmembrane region" description="Helical" evidence="1">
    <location>
        <begin position="250"/>
        <end position="270"/>
    </location>
</feature>
<keyword evidence="3" id="KW-1185">Reference proteome</keyword>
<feature type="transmembrane region" description="Helical" evidence="1">
    <location>
        <begin position="176"/>
        <end position="194"/>
    </location>
</feature>
<gene>
    <name evidence="2" type="ORF">RGB73_12870</name>
</gene>
<dbReference type="RefSeq" id="WP_310772570.1">
    <property type="nucleotide sequence ID" value="NZ_CP134050.1"/>
</dbReference>
<sequence>MEVQWLIPAAVGIAVPVILHRPLCSYARHSLQKRGMLRANYQGRQVLTAGGVIVAGSILAALLPMLWIQGIVQSAPLRWREGALLGAGVAAAALWGWQDDCAADGRSKGFRGHFTALLRERRITSGMWKVWGGGSTGAAVALALSPETFWSWMVAASLLALSPNVLNLFDLRPVRAVKIFGLLLVTGGVVSFWAGGVTSLFAHGVWQLPVVASVCLWFRHDARESFMLGDTGANALGYCCGYFWVTATPLAAQAAMLLLFVAITIAAEFVSLSGWIERSAWLAWIDRWGRSAEPNE</sequence>
<accession>A0ABY9TDN3</accession>
<evidence type="ECO:0000256" key="1">
    <source>
        <dbReference type="SAM" id="Phobius"/>
    </source>
</evidence>
<keyword evidence="1" id="KW-1133">Transmembrane helix</keyword>
<reference evidence="2 3" key="1">
    <citation type="submission" date="2023-09" db="EMBL/GenBank/DDBJ databases">
        <title>Complete Genome and Methylome dissection of Bacillus brevis NEB573 original source of BbsI restriction endonuclease.</title>
        <authorList>
            <person name="Fomenkov A."/>
            <person name="Roberts R.D."/>
        </authorList>
    </citation>
    <scope>NUCLEOTIDE SEQUENCE [LARGE SCALE GENOMIC DNA]</scope>
    <source>
        <strain evidence="2 3">NEB573</strain>
    </source>
</reference>